<dbReference type="PRINTS" id="PR00147">
    <property type="entry name" value="DNAPHOTLYASE"/>
</dbReference>
<dbReference type="GO" id="GO:0071949">
    <property type="term" value="F:FAD binding"/>
    <property type="evidence" value="ECO:0007669"/>
    <property type="project" value="TreeGrafter"/>
</dbReference>
<accession>A0A368UBJ8</accession>
<dbReference type="SUPFAM" id="SSF52425">
    <property type="entry name" value="Cryptochrome/photolyase, N-terminal domain"/>
    <property type="match status" value="1"/>
</dbReference>
<dbReference type="Pfam" id="PF03441">
    <property type="entry name" value="FAD_binding_7"/>
    <property type="match status" value="1"/>
</dbReference>
<keyword evidence="3 6" id="KW-0285">Flavoprotein</keyword>
<dbReference type="InterPro" id="IPR006050">
    <property type="entry name" value="DNA_photolyase_N"/>
</dbReference>
<dbReference type="PANTHER" id="PTHR11455:SF22">
    <property type="entry name" value="CRYPTOCHROME DASH"/>
    <property type="match status" value="1"/>
</dbReference>
<dbReference type="EMBL" id="QPIJ01000010">
    <property type="protein sequence ID" value="RCV92713.1"/>
    <property type="molecule type" value="Genomic_DNA"/>
</dbReference>
<keyword evidence="4 6" id="KW-0274">FAD</keyword>
<keyword evidence="5 7" id="KW-0157">Chromophore</keyword>
<organism evidence="9 10">
    <name type="scientific">Vreelandella rituensis</name>
    <dbReference type="NCBI Taxonomy" id="2282306"/>
    <lineage>
        <taxon>Bacteria</taxon>
        <taxon>Pseudomonadati</taxon>
        <taxon>Pseudomonadota</taxon>
        <taxon>Gammaproteobacteria</taxon>
        <taxon>Oceanospirillales</taxon>
        <taxon>Halomonadaceae</taxon>
        <taxon>Vreelandella</taxon>
    </lineage>
</organism>
<comment type="cofactor">
    <cofactor evidence="6 7">
        <name>FAD</name>
        <dbReference type="ChEBI" id="CHEBI:57692"/>
    </cofactor>
    <text evidence="6 7">Binds 1 FAD per subunit.</text>
</comment>
<dbReference type="RefSeq" id="WP_114486173.1">
    <property type="nucleotide sequence ID" value="NZ_CBCSHM010000036.1"/>
</dbReference>
<dbReference type="InterPro" id="IPR036134">
    <property type="entry name" value="Crypto/Photolyase_FAD-like_sf"/>
</dbReference>
<feature type="binding site" evidence="6">
    <location>
        <begin position="286"/>
        <end position="293"/>
    </location>
    <ligand>
        <name>FAD</name>
        <dbReference type="ChEBI" id="CHEBI:57692"/>
    </ligand>
</feature>
<reference evidence="9 10" key="1">
    <citation type="submission" date="2018-07" db="EMBL/GenBank/DDBJ databases">
        <title>Halomonas rutogse sp. nov., isolated from Lake TangqianCo on Tibetan Plateau.</title>
        <authorList>
            <person name="Lu H."/>
            <person name="Xing P."/>
            <person name="Wu Q."/>
        </authorList>
    </citation>
    <scope>NUCLEOTIDE SEQUENCE [LARGE SCALE GENOMIC DNA]</scope>
    <source>
        <strain evidence="9 10">TQ8S</strain>
    </source>
</reference>
<sequence>MTADIVWLQDDLRIADNPLFHFDTAPDQLLCLYVLDQHWLKALFQKEDASRMGSARLRFIWQSLMALRGELLKRGSDLLVRIGSPDQIVGDLAKRLNVRSIRVRQTAGVDERRYQAAVRANLPASTELQTVESGLLLASQSLPFASHDLPTSFSAFRRQVEAQWSVPSALPAPITLPPWPDAPRGFPALQLVCEESASWQPDARQGLAYVGGEEAAHQRLEDYLWHQGGVATYKQTRNGLLGAYFSTRLSPWLAQGCLSARQVYGEVRRWEACHGANDSSYWVIFELLWREYFYHAARLEGVALFGSRQLPAPCANFNAWRDGKTGVAFIDAAMLELKSTGWLSNRARQNVASFLVKDLNVDWRLGAAWFEHCLIDYDVASNWGNWRYVAGVGCDPRKDRYFDVLKQAEHYDPDGLYVAHWLP</sequence>
<dbReference type="GO" id="GO:0003677">
    <property type="term" value="F:DNA binding"/>
    <property type="evidence" value="ECO:0007669"/>
    <property type="project" value="TreeGrafter"/>
</dbReference>
<protein>
    <recommendedName>
        <fullName evidence="2 7">Cryptochrome DASH</fullName>
    </recommendedName>
</protein>
<evidence type="ECO:0000313" key="9">
    <source>
        <dbReference type="EMBL" id="RCV92713.1"/>
    </source>
</evidence>
<evidence type="ECO:0000256" key="4">
    <source>
        <dbReference type="ARBA" id="ARBA00022827"/>
    </source>
</evidence>
<dbReference type="Pfam" id="PF00875">
    <property type="entry name" value="DNA_photolyase"/>
    <property type="match status" value="1"/>
</dbReference>
<comment type="function">
    <text evidence="7">May have a photoreceptor function.</text>
</comment>
<dbReference type="InterPro" id="IPR014729">
    <property type="entry name" value="Rossmann-like_a/b/a_fold"/>
</dbReference>
<feature type="binding site" evidence="6">
    <location>
        <begin position="246"/>
        <end position="250"/>
    </location>
    <ligand>
        <name>FAD</name>
        <dbReference type="ChEBI" id="CHEBI:57692"/>
    </ligand>
</feature>
<proteinExistence type="inferred from homology"/>
<feature type="domain" description="Photolyase/cryptochrome alpha/beta" evidence="8">
    <location>
        <begin position="2"/>
        <end position="136"/>
    </location>
</feature>
<dbReference type="GO" id="GO:0003913">
    <property type="term" value="F:DNA photolyase activity"/>
    <property type="evidence" value="ECO:0007669"/>
    <property type="project" value="InterPro"/>
</dbReference>
<comment type="cofactor">
    <cofactor evidence="7">
        <name>(6R)-5,10-methylene-5,6,7,8-tetrahydrofolate</name>
        <dbReference type="ChEBI" id="CHEBI:15636"/>
    </cofactor>
    <text evidence="7">Binds 1 5,10-methenyltetrahydrofolate (MTHF) per subunit.</text>
</comment>
<dbReference type="GO" id="GO:0000719">
    <property type="term" value="P:photoreactive repair"/>
    <property type="evidence" value="ECO:0007669"/>
    <property type="project" value="TreeGrafter"/>
</dbReference>
<dbReference type="Proteomes" id="UP000253204">
    <property type="component" value="Unassembled WGS sequence"/>
</dbReference>
<feature type="binding site" evidence="6">
    <location>
        <position position="233"/>
    </location>
    <ligand>
        <name>FAD</name>
        <dbReference type="ChEBI" id="CHEBI:57692"/>
    </ligand>
</feature>
<comment type="caution">
    <text evidence="9">The sequence shown here is derived from an EMBL/GenBank/DDBJ whole genome shotgun (WGS) entry which is preliminary data.</text>
</comment>
<dbReference type="Gene3D" id="1.10.579.10">
    <property type="entry name" value="DNA Cyclobutane Dipyrimidine Photolyase, subunit A, domain 3"/>
    <property type="match status" value="1"/>
</dbReference>
<evidence type="ECO:0000256" key="7">
    <source>
        <dbReference type="RuleBase" id="RU367151"/>
    </source>
</evidence>
<dbReference type="NCBIfam" id="TIGR02765">
    <property type="entry name" value="crypto_DASH"/>
    <property type="match status" value="1"/>
</dbReference>
<dbReference type="PANTHER" id="PTHR11455">
    <property type="entry name" value="CRYPTOCHROME"/>
    <property type="match status" value="1"/>
</dbReference>
<dbReference type="OrthoDB" id="9772484at2"/>
<evidence type="ECO:0000256" key="6">
    <source>
        <dbReference type="PIRSR" id="PIRSR602081-1"/>
    </source>
</evidence>
<comment type="similarity">
    <text evidence="1 7">Belongs to the DNA photolyase class-1 family.</text>
</comment>
<dbReference type="AlphaFoldDB" id="A0A368UBJ8"/>
<evidence type="ECO:0000259" key="8">
    <source>
        <dbReference type="PROSITE" id="PS51645"/>
    </source>
</evidence>
<evidence type="ECO:0000256" key="3">
    <source>
        <dbReference type="ARBA" id="ARBA00022630"/>
    </source>
</evidence>
<dbReference type="PROSITE" id="PS51645">
    <property type="entry name" value="PHR_CRY_ALPHA_BETA"/>
    <property type="match status" value="1"/>
</dbReference>
<dbReference type="InterPro" id="IPR005101">
    <property type="entry name" value="Cryptochr/Photolyase_FAD-bd"/>
</dbReference>
<dbReference type="SUPFAM" id="SSF48173">
    <property type="entry name" value="Cryptochrome/photolyase FAD-binding domain"/>
    <property type="match status" value="1"/>
</dbReference>
<evidence type="ECO:0000256" key="5">
    <source>
        <dbReference type="ARBA" id="ARBA00022991"/>
    </source>
</evidence>
<evidence type="ECO:0000256" key="2">
    <source>
        <dbReference type="ARBA" id="ARBA00017881"/>
    </source>
</evidence>
<dbReference type="InterPro" id="IPR014133">
    <property type="entry name" value="Cry_DASH"/>
</dbReference>
<dbReference type="InterPro" id="IPR036155">
    <property type="entry name" value="Crypto/Photolyase_N_sf"/>
</dbReference>
<dbReference type="InterPro" id="IPR002081">
    <property type="entry name" value="Cryptochrome/DNA_photolyase_1"/>
</dbReference>
<keyword evidence="10" id="KW-1185">Reference proteome</keyword>
<name>A0A368UBJ8_9GAMM</name>
<feature type="binding site" evidence="6">
    <location>
        <begin position="376"/>
        <end position="378"/>
    </location>
    <ligand>
        <name>FAD</name>
        <dbReference type="ChEBI" id="CHEBI:57692"/>
    </ligand>
</feature>
<evidence type="ECO:0000256" key="1">
    <source>
        <dbReference type="ARBA" id="ARBA00005862"/>
    </source>
</evidence>
<dbReference type="Gene3D" id="1.25.40.80">
    <property type="match status" value="1"/>
</dbReference>
<gene>
    <name evidence="9" type="ORF">DU506_06345</name>
</gene>
<evidence type="ECO:0000313" key="10">
    <source>
        <dbReference type="Proteomes" id="UP000253204"/>
    </source>
</evidence>
<dbReference type="Gene3D" id="3.40.50.620">
    <property type="entry name" value="HUPs"/>
    <property type="match status" value="1"/>
</dbReference>